<organism evidence="1 2">
    <name type="scientific">Channa argus</name>
    <name type="common">Northern snakehead</name>
    <name type="synonym">Ophicephalus argus</name>
    <dbReference type="NCBI Taxonomy" id="215402"/>
    <lineage>
        <taxon>Eukaryota</taxon>
        <taxon>Metazoa</taxon>
        <taxon>Chordata</taxon>
        <taxon>Craniata</taxon>
        <taxon>Vertebrata</taxon>
        <taxon>Euteleostomi</taxon>
        <taxon>Actinopterygii</taxon>
        <taxon>Neopterygii</taxon>
        <taxon>Teleostei</taxon>
        <taxon>Neoteleostei</taxon>
        <taxon>Acanthomorphata</taxon>
        <taxon>Anabantaria</taxon>
        <taxon>Anabantiformes</taxon>
        <taxon>Channoidei</taxon>
        <taxon>Channidae</taxon>
        <taxon>Channa</taxon>
    </lineage>
</organism>
<proteinExistence type="predicted"/>
<dbReference type="Proteomes" id="UP000503349">
    <property type="component" value="Chromosome 5"/>
</dbReference>
<evidence type="ECO:0000313" key="1">
    <source>
        <dbReference type="EMBL" id="KAF3690323.1"/>
    </source>
</evidence>
<accession>A0A6G1PJF4</accession>
<name>A0A6G1PJF4_CHAAH</name>
<gene>
    <name evidence="1" type="ORF">EXN66_Car005995</name>
</gene>
<sequence>MESISRIVCLSAALNPVRELCLSAWTWPSTRLRSLPACMVPELAVGHITERALNKVQTEVRRLDEGKHFLEDQQASTALPSFKGQTINLACRKVKWRTGDAVSHAQVLVADRTWTADANVLNY</sequence>
<dbReference type="AlphaFoldDB" id="A0A6G1PJF4"/>
<dbReference type="EMBL" id="CM015716">
    <property type="protein sequence ID" value="KAF3690323.1"/>
    <property type="molecule type" value="Genomic_DNA"/>
</dbReference>
<reference evidence="1 2" key="1">
    <citation type="submission" date="2019-02" db="EMBL/GenBank/DDBJ databases">
        <title>Opniocepnalus argus genome.</title>
        <authorList>
            <person name="Zhou C."/>
            <person name="Xiao S."/>
        </authorList>
    </citation>
    <scope>NUCLEOTIDE SEQUENCE [LARGE SCALE GENOMIC DNA]</scope>
    <source>
        <strain evidence="1">OARG1902GOOAL</strain>
        <tissue evidence="1">Muscle</tissue>
    </source>
</reference>
<reference evidence="2" key="2">
    <citation type="submission" date="2019-02" db="EMBL/GenBank/DDBJ databases">
        <title>Opniocepnalus argus Var Kimnra genome.</title>
        <authorList>
            <person name="Zhou C."/>
            <person name="Xiao S."/>
        </authorList>
    </citation>
    <scope>NUCLEOTIDE SEQUENCE [LARGE SCALE GENOMIC DNA]</scope>
</reference>
<evidence type="ECO:0000313" key="2">
    <source>
        <dbReference type="Proteomes" id="UP000503349"/>
    </source>
</evidence>
<protein>
    <submittedName>
        <fullName evidence="1">Uncharacterized protein</fullName>
    </submittedName>
</protein>
<keyword evidence="2" id="KW-1185">Reference proteome</keyword>